<dbReference type="SUPFAM" id="SSF46955">
    <property type="entry name" value="Putative DNA-binding domain"/>
    <property type="match status" value="2"/>
</dbReference>
<dbReference type="PANTHER" id="PTHR10947">
    <property type="entry name" value="PHENYLALANYL-TRNA SYNTHETASE BETA CHAIN AND LEUCINE-RICH REPEAT-CONTAINING PROTEIN 47"/>
    <property type="match status" value="1"/>
</dbReference>
<evidence type="ECO:0000256" key="10">
    <source>
        <dbReference type="ARBA" id="ARBA00049255"/>
    </source>
</evidence>
<sequence length="658" mass="74766">MKAPISWLKEYVDIKLPLRQLMWKMTEVGLTCESYEKVGDDIVLDVEVTANRPDWMSLVGVAREVAAIQGSKLRLPTIPDIPKPTKTLPIDFKTDYKLIERWSAVILSGIEIKPSPDFIQERLKLIGLRPINAIVDITNYVMFEAGIPMHAFDYDEIKENTMSLELSRGGEKFISVDEIDYKLPKDAMIIKDSKRIIDLVGIKGGLNSGITQKTKNILLHVTIDNPVLIRRTSQQLGLRSEASAIYERGPDKGATVNSLKRAANLIIKYANGSVCSEIYDFKEKDFNPWELKLNLPRLEKTLGIKIPDNEVIDILKRLNLSPKVKNDTLVCTIPTYRGDLKIEEDIIEEVARLWGYNKFPKTLPKGVVSSKKVPYYYDRDFELELKNLMVASGYTESLTLSLVSSDLIKRSQLHLDNHIKIANPVSLEFEYLRTTIVSSLLTAVKLNANEDRLKLFEYNKVYFGPLEKPLEINKLTAVEKNTDIRSIKGVVDLILSNLNITSFEIKPTLVSSSLWHPVKSGVIEKGEIMIGTFGKIHPKVLDNLQIKEKIFAFELDVAVLYELAEDKYFQEIPQYPPQIEDLTLAIPARTKIGDVLKTIKSVDKKVSSVELKDVYKDFYTIGVRYQDRNKTLNNKEVEEIRSEVLSSLKKKFGISLKT</sequence>
<accession>A0A0G0PRC2</accession>
<keyword evidence="8 11" id="KW-0648">Protein biosynthesis</keyword>
<keyword evidence="6 11" id="KW-0067">ATP-binding</keyword>
<keyword evidence="5 11" id="KW-0547">Nucleotide-binding</keyword>
<dbReference type="SUPFAM" id="SSF55681">
    <property type="entry name" value="Class II aaRS and biotin synthetases"/>
    <property type="match status" value="1"/>
</dbReference>
<evidence type="ECO:0000256" key="6">
    <source>
        <dbReference type="ARBA" id="ARBA00022840"/>
    </source>
</evidence>
<dbReference type="InterPro" id="IPR005121">
    <property type="entry name" value="Fdx_antiC-bd"/>
</dbReference>
<feature type="binding site" evidence="11">
    <location>
        <position position="349"/>
    </location>
    <ligand>
        <name>Mg(2+)</name>
        <dbReference type="ChEBI" id="CHEBI:18420"/>
        <note>shared with alpha subunit</note>
    </ligand>
</feature>
<feature type="binding site" evidence="11">
    <location>
        <position position="348"/>
    </location>
    <ligand>
        <name>Mg(2+)</name>
        <dbReference type="ChEBI" id="CHEBI:18420"/>
        <note>shared with alpha subunit</note>
    </ligand>
</feature>
<evidence type="ECO:0000256" key="1">
    <source>
        <dbReference type="ARBA" id="ARBA00008653"/>
    </source>
</evidence>
<dbReference type="Gene3D" id="3.30.70.380">
    <property type="entry name" value="Ferrodoxin-fold anticodon-binding domain"/>
    <property type="match status" value="1"/>
</dbReference>
<feature type="binding site" evidence="11">
    <location>
        <position position="345"/>
    </location>
    <ligand>
        <name>Mg(2+)</name>
        <dbReference type="ChEBI" id="CHEBI:18420"/>
        <note>shared with alpha subunit</note>
    </ligand>
</feature>
<dbReference type="Pfam" id="PF03147">
    <property type="entry name" value="FDX-ACB"/>
    <property type="match status" value="1"/>
</dbReference>
<dbReference type="InterPro" id="IPR045864">
    <property type="entry name" value="aa-tRNA-synth_II/BPL/LPL"/>
</dbReference>
<keyword evidence="9 11" id="KW-0030">Aminoacyl-tRNA synthetase</keyword>
<dbReference type="InterPro" id="IPR045060">
    <property type="entry name" value="Phe-tRNA-ligase_IIc_bsu"/>
</dbReference>
<dbReference type="GO" id="GO:0003723">
    <property type="term" value="F:RNA binding"/>
    <property type="evidence" value="ECO:0007669"/>
    <property type="project" value="InterPro"/>
</dbReference>
<dbReference type="PROSITE" id="PS51483">
    <property type="entry name" value="B5"/>
    <property type="match status" value="1"/>
</dbReference>
<reference evidence="14 15" key="1">
    <citation type="journal article" date="2015" name="Nature">
        <title>rRNA introns, odd ribosomes, and small enigmatic genomes across a large radiation of phyla.</title>
        <authorList>
            <person name="Brown C.T."/>
            <person name="Hug L.A."/>
            <person name="Thomas B.C."/>
            <person name="Sharon I."/>
            <person name="Castelle C.J."/>
            <person name="Singh A."/>
            <person name="Wilkins M.J."/>
            <person name="Williams K.H."/>
            <person name="Banfield J.F."/>
        </authorList>
    </citation>
    <scope>NUCLEOTIDE SEQUENCE [LARGE SCALE GENOMIC DNA]</scope>
</reference>
<comment type="cofactor">
    <cofactor evidence="11">
        <name>Mg(2+)</name>
        <dbReference type="ChEBI" id="CHEBI:18420"/>
    </cofactor>
    <text evidence="11">Binds 2 magnesium ions per tetramer.</text>
</comment>
<evidence type="ECO:0000259" key="12">
    <source>
        <dbReference type="PROSITE" id="PS51447"/>
    </source>
</evidence>
<keyword evidence="3 11" id="KW-0436">Ligase</keyword>
<dbReference type="SMART" id="SM00896">
    <property type="entry name" value="FDX-ACB"/>
    <property type="match status" value="1"/>
</dbReference>
<dbReference type="EMBL" id="LBXL01000003">
    <property type="protein sequence ID" value="KKR30684.1"/>
    <property type="molecule type" value="Genomic_DNA"/>
</dbReference>
<evidence type="ECO:0000256" key="2">
    <source>
        <dbReference type="ARBA" id="ARBA00011209"/>
    </source>
</evidence>
<dbReference type="Gene3D" id="3.30.56.10">
    <property type="match status" value="2"/>
</dbReference>
<feature type="domain" description="FDX-ACB" evidence="12">
    <location>
        <begin position="573"/>
        <end position="657"/>
    </location>
</feature>
<dbReference type="InterPro" id="IPR020825">
    <property type="entry name" value="Phe-tRNA_synthase-like_B3/B4"/>
</dbReference>
<comment type="similarity">
    <text evidence="1 11">Belongs to the phenylalanyl-tRNA synthetase beta subunit family. Type 1 subfamily.</text>
</comment>
<dbReference type="PATRIC" id="fig|1618552.3.peg.85"/>
<comment type="subunit">
    <text evidence="2 11">Tetramer of two alpha and two beta subunits.</text>
</comment>
<evidence type="ECO:0000256" key="3">
    <source>
        <dbReference type="ARBA" id="ARBA00022598"/>
    </source>
</evidence>
<evidence type="ECO:0000256" key="11">
    <source>
        <dbReference type="HAMAP-Rule" id="MF_00283"/>
    </source>
</evidence>
<dbReference type="GO" id="GO:0004826">
    <property type="term" value="F:phenylalanine-tRNA ligase activity"/>
    <property type="evidence" value="ECO:0007669"/>
    <property type="project" value="UniProtKB-UniRule"/>
</dbReference>
<gene>
    <name evidence="11" type="primary">pheT</name>
    <name evidence="14" type="ORF">UT61_C0003G0012</name>
</gene>
<comment type="catalytic activity">
    <reaction evidence="10 11">
        <text>tRNA(Phe) + L-phenylalanine + ATP = L-phenylalanyl-tRNA(Phe) + AMP + diphosphate + H(+)</text>
        <dbReference type="Rhea" id="RHEA:19413"/>
        <dbReference type="Rhea" id="RHEA-COMP:9668"/>
        <dbReference type="Rhea" id="RHEA-COMP:9699"/>
        <dbReference type="ChEBI" id="CHEBI:15378"/>
        <dbReference type="ChEBI" id="CHEBI:30616"/>
        <dbReference type="ChEBI" id="CHEBI:33019"/>
        <dbReference type="ChEBI" id="CHEBI:58095"/>
        <dbReference type="ChEBI" id="CHEBI:78442"/>
        <dbReference type="ChEBI" id="CHEBI:78531"/>
        <dbReference type="ChEBI" id="CHEBI:456215"/>
        <dbReference type="EC" id="6.1.1.20"/>
    </reaction>
</comment>
<comment type="subcellular location">
    <subcellularLocation>
        <location evidence="11">Cytoplasm</location>
    </subcellularLocation>
</comment>
<dbReference type="EC" id="6.1.1.20" evidence="11"/>
<evidence type="ECO:0000256" key="8">
    <source>
        <dbReference type="ARBA" id="ARBA00022917"/>
    </source>
</evidence>
<dbReference type="AlphaFoldDB" id="A0A0G0PRC2"/>
<dbReference type="GO" id="GO:0000287">
    <property type="term" value="F:magnesium ion binding"/>
    <property type="evidence" value="ECO:0007669"/>
    <property type="project" value="UniProtKB-UniRule"/>
</dbReference>
<dbReference type="Pfam" id="PF03483">
    <property type="entry name" value="B3_4"/>
    <property type="match status" value="1"/>
</dbReference>
<dbReference type="HAMAP" id="MF_00283">
    <property type="entry name" value="Phe_tRNA_synth_beta1"/>
    <property type="match status" value="1"/>
</dbReference>
<evidence type="ECO:0000256" key="7">
    <source>
        <dbReference type="ARBA" id="ARBA00022842"/>
    </source>
</evidence>
<protein>
    <recommendedName>
        <fullName evidence="11">Phenylalanine--tRNA ligase beta subunit</fullName>
        <ecNumber evidence="11">6.1.1.20</ecNumber>
    </recommendedName>
    <alternativeName>
        <fullName evidence="11">Phenylalanyl-tRNA synthetase beta subunit</fullName>
        <shortName evidence="11">PheRS</shortName>
    </alternativeName>
</protein>
<dbReference type="GO" id="GO:0006432">
    <property type="term" value="P:phenylalanyl-tRNA aminoacylation"/>
    <property type="evidence" value="ECO:0007669"/>
    <property type="project" value="UniProtKB-UniRule"/>
</dbReference>
<dbReference type="NCBIfam" id="TIGR00472">
    <property type="entry name" value="pheT_bact"/>
    <property type="match status" value="1"/>
</dbReference>
<evidence type="ECO:0000313" key="14">
    <source>
        <dbReference type="EMBL" id="KKR30684.1"/>
    </source>
</evidence>
<dbReference type="SMART" id="SM00873">
    <property type="entry name" value="B3_4"/>
    <property type="match status" value="1"/>
</dbReference>
<dbReference type="Gene3D" id="3.30.930.10">
    <property type="entry name" value="Bira Bifunctional Protein, Domain 2"/>
    <property type="match status" value="1"/>
</dbReference>
<feature type="binding site" evidence="11">
    <location>
        <position position="339"/>
    </location>
    <ligand>
        <name>Mg(2+)</name>
        <dbReference type="ChEBI" id="CHEBI:18420"/>
        <note>shared with alpha subunit</note>
    </ligand>
</feature>
<keyword evidence="7 11" id="KW-0460">Magnesium</keyword>
<dbReference type="PROSITE" id="PS51447">
    <property type="entry name" value="FDX_ACB"/>
    <property type="match status" value="1"/>
</dbReference>
<feature type="domain" description="B5" evidence="13">
    <location>
        <begin position="286"/>
        <end position="361"/>
    </location>
</feature>
<dbReference type="InterPro" id="IPR005147">
    <property type="entry name" value="tRNA_synthase_B5-dom"/>
</dbReference>
<organism evidence="14 15">
    <name type="scientific">Candidatus Woesebacteria bacterium GW2011_GWA1_39_8</name>
    <dbReference type="NCBI Taxonomy" id="1618552"/>
    <lineage>
        <taxon>Bacteria</taxon>
        <taxon>Candidatus Woeseibacteriota</taxon>
    </lineage>
</organism>
<dbReference type="SMART" id="SM00874">
    <property type="entry name" value="B5"/>
    <property type="match status" value="1"/>
</dbReference>
<dbReference type="CDD" id="cd00769">
    <property type="entry name" value="PheRS_beta_core"/>
    <property type="match status" value="1"/>
</dbReference>
<dbReference type="SUPFAM" id="SSF56037">
    <property type="entry name" value="PheT/TilS domain"/>
    <property type="match status" value="1"/>
</dbReference>
<proteinExistence type="inferred from homology"/>
<comment type="caution">
    <text evidence="14">The sequence shown here is derived from an EMBL/GenBank/DDBJ whole genome shotgun (WGS) entry which is preliminary data.</text>
</comment>
<evidence type="ECO:0000259" key="13">
    <source>
        <dbReference type="PROSITE" id="PS51483"/>
    </source>
</evidence>
<evidence type="ECO:0000313" key="15">
    <source>
        <dbReference type="Proteomes" id="UP000034793"/>
    </source>
</evidence>
<keyword evidence="11" id="KW-0963">Cytoplasm</keyword>
<dbReference type="Gene3D" id="3.50.40.10">
    <property type="entry name" value="Phenylalanyl-trna Synthetase, Chain B, domain 3"/>
    <property type="match status" value="1"/>
</dbReference>
<dbReference type="Pfam" id="PF17759">
    <property type="entry name" value="tRNA_synthFbeta"/>
    <property type="match status" value="1"/>
</dbReference>
<dbReference type="PANTHER" id="PTHR10947:SF0">
    <property type="entry name" value="PHENYLALANINE--TRNA LIGASE BETA SUBUNIT"/>
    <property type="match status" value="1"/>
</dbReference>
<dbReference type="Proteomes" id="UP000034793">
    <property type="component" value="Unassembled WGS sequence"/>
</dbReference>
<name>A0A0G0PRC2_9BACT</name>
<dbReference type="GO" id="GO:0009328">
    <property type="term" value="C:phenylalanine-tRNA ligase complex"/>
    <property type="evidence" value="ECO:0007669"/>
    <property type="project" value="TreeGrafter"/>
</dbReference>
<evidence type="ECO:0000256" key="5">
    <source>
        <dbReference type="ARBA" id="ARBA00022741"/>
    </source>
</evidence>
<keyword evidence="4 11" id="KW-0479">Metal-binding</keyword>
<evidence type="ECO:0000256" key="4">
    <source>
        <dbReference type="ARBA" id="ARBA00022723"/>
    </source>
</evidence>
<dbReference type="InterPro" id="IPR004532">
    <property type="entry name" value="Phe-tRNA-ligase_IIc_bsu_bact"/>
</dbReference>
<dbReference type="InterPro" id="IPR041616">
    <property type="entry name" value="PheRS_beta_core"/>
</dbReference>
<dbReference type="InterPro" id="IPR005146">
    <property type="entry name" value="B3/B4_tRNA-bd"/>
</dbReference>
<dbReference type="Pfam" id="PF03484">
    <property type="entry name" value="B5"/>
    <property type="match status" value="1"/>
</dbReference>
<evidence type="ECO:0000256" key="9">
    <source>
        <dbReference type="ARBA" id="ARBA00023146"/>
    </source>
</evidence>
<dbReference type="SUPFAM" id="SSF54991">
    <property type="entry name" value="Anticodon-binding domain of PheRS"/>
    <property type="match status" value="1"/>
</dbReference>
<dbReference type="GO" id="GO:0005524">
    <property type="term" value="F:ATP binding"/>
    <property type="evidence" value="ECO:0007669"/>
    <property type="project" value="UniProtKB-UniRule"/>
</dbReference>
<dbReference type="InterPro" id="IPR036690">
    <property type="entry name" value="Fdx_antiC-bd_sf"/>
</dbReference>
<dbReference type="InterPro" id="IPR009061">
    <property type="entry name" value="DNA-bd_dom_put_sf"/>
</dbReference>